<feature type="region of interest" description="Disordered" evidence="12">
    <location>
        <begin position="687"/>
        <end position="709"/>
    </location>
</feature>
<proteinExistence type="inferred from homology"/>
<evidence type="ECO:0000256" key="2">
    <source>
        <dbReference type="ARBA" id="ARBA00022490"/>
    </source>
</evidence>
<dbReference type="EMBL" id="CAJPVJ010000522">
    <property type="protein sequence ID" value="CAG2162743.1"/>
    <property type="molecule type" value="Genomic_DNA"/>
</dbReference>
<dbReference type="GO" id="GO:0005524">
    <property type="term" value="F:ATP binding"/>
    <property type="evidence" value="ECO:0007669"/>
    <property type="project" value="UniProtKB-UniRule"/>
</dbReference>
<dbReference type="SMART" id="SM00129">
    <property type="entry name" value="KISc"/>
    <property type="match status" value="1"/>
</dbReference>
<keyword evidence="9" id="KW-0206">Cytoskeleton</keyword>
<dbReference type="Pfam" id="PF16540">
    <property type="entry name" value="MKLP1_Arf_bdg"/>
    <property type="match status" value="1"/>
</dbReference>
<dbReference type="PANTHER" id="PTHR47970:SF29">
    <property type="entry name" value="KINESIN FAMILY MEMBER 20B"/>
    <property type="match status" value="1"/>
</dbReference>
<dbReference type="GO" id="GO:0005876">
    <property type="term" value="C:spindle microtubule"/>
    <property type="evidence" value="ECO:0007669"/>
    <property type="project" value="TreeGrafter"/>
</dbReference>
<feature type="compositionally biased region" description="Basic and acidic residues" evidence="12">
    <location>
        <begin position="1"/>
        <end position="10"/>
    </location>
</feature>
<dbReference type="Gene3D" id="2.60.40.4330">
    <property type="entry name" value="Kinesin-like protein Kif23, Arf6-interacting domain"/>
    <property type="match status" value="1"/>
</dbReference>
<dbReference type="GO" id="GO:0090307">
    <property type="term" value="P:mitotic spindle assembly"/>
    <property type="evidence" value="ECO:0007669"/>
    <property type="project" value="TreeGrafter"/>
</dbReference>
<evidence type="ECO:0000256" key="8">
    <source>
        <dbReference type="ARBA" id="ARBA00023175"/>
    </source>
</evidence>
<dbReference type="InterPro" id="IPR036961">
    <property type="entry name" value="Kinesin_motor_dom_sf"/>
</dbReference>
<accession>A0A7R9LGL1</accession>
<feature type="region of interest" description="Disordered" evidence="12">
    <location>
        <begin position="721"/>
        <end position="758"/>
    </location>
</feature>
<dbReference type="GO" id="GO:0051231">
    <property type="term" value="P:spindle elongation"/>
    <property type="evidence" value="ECO:0007669"/>
    <property type="project" value="TreeGrafter"/>
</dbReference>
<dbReference type="SUPFAM" id="SSF52540">
    <property type="entry name" value="P-loop containing nucleoside triphosphate hydrolases"/>
    <property type="match status" value="1"/>
</dbReference>
<feature type="region of interest" description="Disordered" evidence="12">
    <location>
        <begin position="184"/>
        <end position="212"/>
    </location>
</feature>
<evidence type="ECO:0000256" key="9">
    <source>
        <dbReference type="ARBA" id="ARBA00023212"/>
    </source>
</evidence>
<dbReference type="AlphaFoldDB" id="A0A7R9LGL1"/>
<dbReference type="InterPro" id="IPR032384">
    <property type="entry name" value="Kif23_Arf-bd"/>
</dbReference>
<name>A0A7R9LGL1_9ACAR</name>
<evidence type="ECO:0000259" key="13">
    <source>
        <dbReference type="PROSITE" id="PS50067"/>
    </source>
</evidence>
<keyword evidence="6 10" id="KW-0067">ATP-binding</keyword>
<keyword evidence="5 10" id="KW-0547">Nucleotide-binding</keyword>
<feature type="region of interest" description="Disordered" evidence="12">
    <location>
        <begin position="1"/>
        <end position="35"/>
    </location>
</feature>
<dbReference type="PROSITE" id="PS50067">
    <property type="entry name" value="KINESIN_MOTOR_2"/>
    <property type="match status" value="1"/>
</dbReference>
<dbReference type="PRINTS" id="PR00380">
    <property type="entry name" value="KINESINHEAVY"/>
</dbReference>
<dbReference type="Gene3D" id="3.40.850.10">
    <property type="entry name" value="Kinesin motor domain"/>
    <property type="match status" value="1"/>
</dbReference>
<keyword evidence="15" id="KW-1185">Reference proteome</keyword>
<feature type="compositionally biased region" description="Low complexity" evidence="12">
    <location>
        <begin position="688"/>
        <end position="699"/>
    </location>
</feature>
<dbReference type="GO" id="GO:0008574">
    <property type="term" value="F:plus-end-directed microtubule motor activity"/>
    <property type="evidence" value="ECO:0007669"/>
    <property type="project" value="TreeGrafter"/>
</dbReference>
<comment type="similarity">
    <text evidence="10 11">Belongs to the TRAFAC class myosin-kinesin ATPase superfamily. Kinesin family.</text>
</comment>
<evidence type="ECO:0000256" key="6">
    <source>
        <dbReference type="ARBA" id="ARBA00022840"/>
    </source>
</evidence>
<evidence type="ECO:0000256" key="7">
    <source>
        <dbReference type="ARBA" id="ARBA00023054"/>
    </source>
</evidence>
<gene>
    <name evidence="14" type="ORF">ONB1V03_LOCUS2333</name>
</gene>
<evidence type="ECO:0000256" key="5">
    <source>
        <dbReference type="ARBA" id="ARBA00022741"/>
    </source>
</evidence>
<dbReference type="GO" id="GO:0005634">
    <property type="term" value="C:nucleus"/>
    <property type="evidence" value="ECO:0007669"/>
    <property type="project" value="TreeGrafter"/>
</dbReference>
<dbReference type="EMBL" id="OC915347">
    <property type="protein sequence ID" value="CAD7640007.1"/>
    <property type="molecule type" value="Genomic_DNA"/>
</dbReference>
<dbReference type="InterPro" id="IPR038105">
    <property type="entry name" value="Kif23_Arf-bd_sf"/>
</dbReference>
<keyword evidence="7" id="KW-0175">Coiled coil</keyword>
<evidence type="ECO:0000313" key="15">
    <source>
        <dbReference type="Proteomes" id="UP000728032"/>
    </source>
</evidence>
<feature type="domain" description="Kinesin motor" evidence="13">
    <location>
        <begin position="35"/>
        <end position="453"/>
    </location>
</feature>
<evidence type="ECO:0000256" key="4">
    <source>
        <dbReference type="ARBA" id="ARBA00022701"/>
    </source>
</evidence>
<dbReference type="Pfam" id="PF00225">
    <property type="entry name" value="Kinesin"/>
    <property type="match status" value="1"/>
</dbReference>
<evidence type="ECO:0000313" key="14">
    <source>
        <dbReference type="EMBL" id="CAD7640007.1"/>
    </source>
</evidence>
<feature type="binding site" evidence="10">
    <location>
        <begin position="116"/>
        <end position="123"/>
    </location>
    <ligand>
        <name>ATP</name>
        <dbReference type="ChEBI" id="CHEBI:30616"/>
    </ligand>
</feature>
<evidence type="ECO:0000256" key="11">
    <source>
        <dbReference type="RuleBase" id="RU000394"/>
    </source>
</evidence>
<evidence type="ECO:0000256" key="10">
    <source>
        <dbReference type="PROSITE-ProRule" id="PRU00283"/>
    </source>
</evidence>
<dbReference type="OrthoDB" id="2403182at2759"/>
<keyword evidence="3" id="KW-0597">Phosphoprotein</keyword>
<dbReference type="GO" id="GO:0072686">
    <property type="term" value="C:mitotic spindle"/>
    <property type="evidence" value="ECO:0007669"/>
    <property type="project" value="TreeGrafter"/>
</dbReference>
<protein>
    <recommendedName>
        <fullName evidence="11">Kinesin-like protein</fullName>
    </recommendedName>
</protein>
<dbReference type="InterPro" id="IPR001752">
    <property type="entry name" value="Kinesin_motor_dom"/>
</dbReference>
<keyword evidence="2" id="KW-0963">Cytoplasm</keyword>
<keyword evidence="8 10" id="KW-0505">Motor protein</keyword>
<sequence length="888" mass="101107">MVPPLRERPAKTPSKKTAPPTRPKPTPQNRSAKEPVQVFCRLRPLSNYADVVAVHRVATNNTLLRLSPPDKRNELFYKFKQVFSENTSQKEIFTDIALPLVSDLVNGKNGLLFTYGITSSGKTYTIAGTPSEPGILPRSLDLLFNTLIQNNIQSRKYVFKPDGSNHFVIQATPDAILQSQREQRERNVLKTPSQPTFTPRATRSAKKKENNEEWDQRFRESTVISDINCDNHYAIFISYVEIYNNYIYDLLDETTDYLKAIRQPQSKVLREDARRRVFVNTGTEVEVKSADEAFELFIKGVRRRRMAHTSLNTESSRSHSVFTIRVVQAPIDANGAEVIQDDRFLVTSQLSVVDLAGSERTVRTKNTGDRLREAGSINNSLMALRNCIDILRENQMNGTAKVVPYRDNKLTHLFKSYFEGEGKVKMIICVNPSLDDYDETLHVMKFAEHSQDVLISRSVNRFNFRQTVPKLFDNLGSVDLAAINVVGPAFPNCYLEDPEDDKVFPEWIECLEQRKRNKEMKFEAHKQNQLIVRQRVAEMERENMYLKNQLSVMQMDLAAREGQVKDYENKCFQSERYGESYQKKMSEMDRNLKAMQQCLDDKCRELSTSELEKERMKAKMRERLDSERDRLKSIFERILAEKQSQLEREQCVAKDKMNLVKQILNADSNTDYFRDYFMYPTSHSALRPSVPNAPSNPSNGIDSQASTRTPQAKYDLAVNSNTKSSTPQTIGSLGGDGTPAHNPPPVCNPRHRRSLSSGTERWIDHRPAGTIELGTVMRPKIKNKKSVSNLKAADIKDASKYALTHHEADINGQVETQVFKGEVIPSSSGGSQVIFNDVETLKQGSPPIRKRTVSDTRLLSPNLAANQVITSAELHNQPVNPFSKRSRR</sequence>
<evidence type="ECO:0000256" key="1">
    <source>
        <dbReference type="ARBA" id="ARBA00004186"/>
    </source>
</evidence>
<evidence type="ECO:0000256" key="12">
    <source>
        <dbReference type="SAM" id="MobiDB-lite"/>
    </source>
</evidence>
<feature type="compositionally biased region" description="Polar residues" evidence="12">
    <location>
        <begin position="190"/>
        <end position="201"/>
    </location>
</feature>
<reference evidence="14" key="1">
    <citation type="submission" date="2020-11" db="EMBL/GenBank/DDBJ databases">
        <authorList>
            <person name="Tran Van P."/>
        </authorList>
    </citation>
    <scope>NUCLEOTIDE SEQUENCE</scope>
</reference>
<dbReference type="PROSITE" id="PS00411">
    <property type="entry name" value="KINESIN_MOTOR_1"/>
    <property type="match status" value="1"/>
</dbReference>
<dbReference type="Proteomes" id="UP000728032">
    <property type="component" value="Unassembled WGS sequence"/>
</dbReference>
<keyword evidence="4 11" id="KW-0493">Microtubule</keyword>
<dbReference type="InterPro" id="IPR047149">
    <property type="entry name" value="KIF11-like"/>
</dbReference>
<dbReference type="GO" id="GO:0007018">
    <property type="term" value="P:microtubule-based movement"/>
    <property type="evidence" value="ECO:0007669"/>
    <property type="project" value="InterPro"/>
</dbReference>
<organism evidence="14">
    <name type="scientific">Oppiella nova</name>
    <dbReference type="NCBI Taxonomy" id="334625"/>
    <lineage>
        <taxon>Eukaryota</taxon>
        <taxon>Metazoa</taxon>
        <taxon>Ecdysozoa</taxon>
        <taxon>Arthropoda</taxon>
        <taxon>Chelicerata</taxon>
        <taxon>Arachnida</taxon>
        <taxon>Acari</taxon>
        <taxon>Acariformes</taxon>
        <taxon>Sarcoptiformes</taxon>
        <taxon>Oribatida</taxon>
        <taxon>Brachypylina</taxon>
        <taxon>Oppioidea</taxon>
        <taxon>Oppiidae</taxon>
        <taxon>Oppiella</taxon>
    </lineage>
</organism>
<dbReference type="PANTHER" id="PTHR47970">
    <property type="entry name" value="KINESIN-LIKE PROTEIN KIF11"/>
    <property type="match status" value="1"/>
</dbReference>
<dbReference type="InterPro" id="IPR027417">
    <property type="entry name" value="P-loop_NTPase"/>
</dbReference>
<feature type="compositionally biased region" description="Polar residues" evidence="12">
    <location>
        <begin position="700"/>
        <end position="709"/>
    </location>
</feature>
<dbReference type="GO" id="GO:0008017">
    <property type="term" value="F:microtubule binding"/>
    <property type="evidence" value="ECO:0007669"/>
    <property type="project" value="InterPro"/>
</dbReference>
<dbReference type="InterPro" id="IPR019821">
    <property type="entry name" value="Kinesin_motor_CS"/>
</dbReference>
<comment type="subcellular location">
    <subcellularLocation>
        <location evidence="1">Cytoplasm</location>
        <location evidence="1">Cytoskeleton</location>
        <location evidence="1">Spindle</location>
    </subcellularLocation>
</comment>
<evidence type="ECO:0000256" key="3">
    <source>
        <dbReference type="ARBA" id="ARBA00022553"/>
    </source>
</evidence>
<feature type="compositionally biased region" description="Polar residues" evidence="12">
    <location>
        <begin position="721"/>
        <end position="731"/>
    </location>
</feature>